<evidence type="ECO:0000313" key="4">
    <source>
        <dbReference type="Proteomes" id="UP000717515"/>
    </source>
</evidence>
<dbReference type="Pfam" id="PF10360">
    <property type="entry name" value="DUF2433"/>
    <property type="match status" value="1"/>
</dbReference>
<reference evidence="3" key="1">
    <citation type="submission" date="2021-07" db="EMBL/GenBank/DDBJ databases">
        <title>Draft genome of Mortierella alpina, strain LL118, isolated from an aspen leaf litter sample.</title>
        <authorList>
            <person name="Yang S."/>
            <person name="Vinatzer B.A."/>
        </authorList>
    </citation>
    <scope>NUCLEOTIDE SEQUENCE</scope>
    <source>
        <strain evidence="3">LL118</strain>
    </source>
</reference>
<feature type="domain" description="DUF2433" evidence="2">
    <location>
        <begin position="372"/>
        <end position="486"/>
    </location>
</feature>
<feature type="region of interest" description="Disordered" evidence="1">
    <location>
        <begin position="1"/>
        <end position="58"/>
    </location>
</feature>
<name>A0A9P8CXN6_MORAP</name>
<accession>A0A9P8CXN6</accession>
<dbReference type="InterPro" id="IPR052743">
    <property type="entry name" value="Glutaminase_GtaA"/>
</dbReference>
<protein>
    <recommendedName>
        <fullName evidence="2">DUF2433 domain-containing protein</fullName>
    </recommendedName>
</protein>
<dbReference type="EMBL" id="JAIFTL010000141">
    <property type="protein sequence ID" value="KAG9322524.1"/>
    <property type="molecule type" value="Genomic_DNA"/>
</dbReference>
<evidence type="ECO:0000256" key="1">
    <source>
        <dbReference type="SAM" id="MobiDB-lite"/>
    </source>
</evidence>
<dbReference type="PANTHER" id="PTHR31987">
    <property type="entry name" value="GLUTAMINASE A-RELATED"/>
    <property type="match status" value="1"/>
</dbReference>
<dbReference type="PANTHER" id="PTHR31987:SF11">
    <property type="entry name" value="DUF2433 DOMAIN-CONTAINING PROTEIN"/>
    <property type="match status" value="1"/>
</dbReference>
<comment type="caution">
    <text evidence="3">The sequence shown here is derived from an EMBL/GenBank/DDBJ whole genome shotgun (WGS) entry which is preliminary data.</text>
</comment>
<dbReference type="Proteomes" id="UP000717515">
    <property type="component" value="Unassembled WGS sequence"/>
</dbReference>
<dbReference type="SUPFAM" id="SSF56300">
    <property type="entry name" value="Metallo-dependent phosphatases"/>
    <property type="match status" value="1"/>
</dbReference>
<dbReference type="AlphaFoldDB" id="A0A9P8CXN6"/>
<dbReference type="InterPro" id="IPR029052">
    <property type="entry name" value="Metallo-depent_PP-like"/>
</dbReference>
<evidence type="ECO:0000313" key="3">
    <source>
        <dbReference type="EMBL" id="KAG9322524.1"/>
    </source>
</evidence>
<proteinExistence type="predicted"/>
<evidence type="ECO:0000259" key="2">
    <source>
        <dbReference type="Pfam" id="PF10360"/>
    </source>
</evidence>
<feature type="non-terminal residue" evidence="3">
    <location>
        <position position="1"/>
    </location>
</feature>
<dbReference type="InterPro" id="IPR018829">
    <property type="entry name" value="DUF2433"/>
</dbReference>
<sequence length="500" mass="52665">AATSGTSAATSGTSAATSGTSAATSGTSAATTGTSRATSGTSAATSAATSGTSAATSAATSGTSAATSAATSGTSAATSAATSASPSAIMMGNRDILLPTLFIVFILSGIKQIIIHPDMNSPTPQTINTPAGKVLCVADLRGNISQLNDLVDQTGAKLVIHCGDFGFYERDSLNRISDRTLKHLVQYSTLIPPALRTRLLQSTVTPDSLRSQIRASSTHILSELPLFLAGQKQLKAPVYTVWGACEDVSVLEKFRSNDYSIPNLHIIDESATAVIDMGGVKLRLFGLGGAIAQHKLFDIGDGTATIAGGSGTMWTTALQIGQLVDTAQKVFDPTETRILISHASPGREGILAQLSLVLKADFTISAGLHFRYGISYNEFGVQGDQELYRNKLVNSQKSFMDMWEGIKTHVESNISDEQRVLLENCLSVVNRLPAVNTLPNDKDEAAFKNMWNFNLPDAASGLLLLDISQGRIATETRSHGFNFSYRRNNVSLRSGSPVVA</sequence>
<gene>
    <name evidence="3" type="ORF">KVV02_003036</name>
</gene>
<organism evidence="3 4">
    <name type="scientific">Mortierella alpina</name>
    <name type="common">Oleaginous fungus</name>
    <name type="synonym">Mortierella renispora</name>
    <dbReference type="NCBI Taxonomy" id="64518"/>
    <lineage>
        <taxon>Eukaryota</taxon>
        <taxon>Fungi</taxon>
        <taxon>Fungi incertae sedis</taxon>
        <taxon>Mucoromycota</taxon>
        <taxon>Mortierellomycotina</taxon>
        <taxon>Mortierellomycetes</taxon>
        <taxon>Mortierellales</taxon>
        <taxon>Mortierellaceae</taxon>
        <taxon>Mortierella</taxon>
    </lineage>
</organism>